<feature type="transmembrane region" description="Helical" evidence="8">
    <location>
        <begin position="394"/>
        <end position="416"/>
    </location>
</feature>
<protein>
    <submittedName>
        <fullName evidence="10">Iron ABC transporter permease</fullName>
    </submittedName>
</protein>
<keyword evidence="2 8" id="KW-0813">Transport</keyword>
<dbReference type="Gene3D" id="1.10.3720.10">
    <property type="entry name" value="MetI-like"/>
    <property type="match status" value="2"/>
</dbReference>
<dbReference type="OrthoDB" id="27542at2"/>
<evidence type="ECO:0000313" key="10">
    <source>
        <dbReference type="EMBL" id="RCS23859.1"/>
    </source>
</evidence>
<keyword evidence="5 8" id="KW-0812">Transmembrane</keyword>
<dbReference type="GO" id="GO:0055085">
    <property type="term" value="P:transmembrane transport"/>
    <property type="evidence" value="ECO:0007669"/>
    <property type="project" value="InterPro"/>
</dbReference>
<feature type="transmembrane region" description="Helical" evidence="8">
    <location>
        <begin position="12"/>
        <end position="31"/>
    </location>
</feature>
<dbReference type="GO" id="GO:0005886">
    <property type="term" value="C:plasma membrane"/>
    <property type="evidence" value="ECO:0007669"/>
    <property type="project" value="UniProtKB-SubCell"/>
</dbReference>
<dbReference type="PANTHER" id="PTHR43357:SF3">
    <property type="entry name" value="FE(3+)-TRANSPORT SYSTEM PERMEASE PROTEIN FBPB 2"/>
    <property type="match status" value="1"/>
</dbReference>
<evidence type="ECO:0000256" key="6">
    <source>
        <dbReference type="ARBA" id="ARBA00022989"/>
    </source>
</evidence>
<dbReference type="EMBL" id="QOZG01000004">
    <property type="protein sequence ID" value="RCS23859.1"/>
    <property type="molecule type" value="Genomic_DNA"/>
</dbReference>
<dbReference type="Pfam" id="PF00528">
    <property type="entry name" value="BPD_transp_1"/>
    <property type="match status" value="2"/>
</dbReference>
<dbReference type="PANTHER" id="PTHR43357">
    <property type="entry name" value="INNER MEMBRANE ABC TRANSPORTER PERMEASE PROTEIN YDCV"/>
    <property type="match status" value="1"/>
</dbReference>
<reference evidence="10 11" key="1">
    <citation type="submission" date="2018-07" db="EMBL/GenBank/DDBJ databases">
        <title>The draft genome of Phyllobacterium salinisoli.</title>
        <authorList>
            <person name="Liu L."/>
            <person name="Li L."/>
            <person name="Zhang X."/>
            <person name="Liang L."/>
        </authorList>
    </citation>
    <scope>NUCLEOTIDE SEQUENCE [LARGE SCALE GENOMIC DNA]</scope>
    <source>
        <strain evidence="10 11">LLAN61</strain>
    </source>
</reference>
<evidence type="ECO:0000256" key="2">
    <source>
        <dbReference type="ARBA" id="ARBA00022448"/>
    </source>
</evidence>
<dbReference type="Proteomes" id="UP000253420">
    <property type="component" value="Unassembled WGS sequence"/>
</dbReference>
<feature type="transmembrane region" description="Helical" evidence="8">
    <location>
        <begin position="248"/>
        <end position="269"/>
    </location>
</feature>
<keyword evidence="6 8" id="KW-1133">Transmembrane helix</keyword>
<evidence type="ECO:0000256" key="1">
    <source>
        <dbReference type="ARBA" id="ARBA00004429"/>
    </source>
</evidence>
<feature type="transmembrane region" description="Helical" evidence="8">
    <location>
        <begin position="306"/>
        <end position="328"/>
    </location>
</feature>
<feature type="transmembrane region" description="Helical" evidence="8">
    <location>
        <begin position="99"/>
        <end position="120"/>
    </location>
</feature>
<feature type="transmembrane region" description="Helical" evidence="8">
    <location>
        <begin position="478"/>
        <end position="500"/>
    </location>
</feature>
<dbReference type="PROSITE" id="PS50928">
    <property type="entry name" value="ABC_TM1"/>
    <property type="match status" value="2"/>
</dbReference>
<dbReference type="AlphaFoldDB" id="A0A368K396"/>
<keyword evidence="3" id="KW-1003">Cell membrane</keyword>
<keyword evidence="7 8" id="KW-0472">Membrane</keyword>
<comment type="subcellular location">
    <subcellularLocation>
        <location evidence="1">Cell inner membrane</location>
        <topology evidence="1">Multi-pass membrane protein</topology>
    </subcellularLocation>
    <subcellularLocation>
        <location evidence="8">Cell membrane</location>
        <topology evidence="8">Multi-pass membrane protein</topology>
    </subcellularLocation>
</comment>
<feature type="transmembrane region" description="Helical" evidence="8">
    <location>
        <begin position="360"/>
        <end position="382"/>
    </location>
</feature>
<evidence type="ECO:0000256" key="7">
    <source>
        <dbReference type="ARBA" id="ARBA00023136"/>
    </source>
</evidence>
<evidence type="ECO:0000256" key="8">
    <source>
        <dbReference type="RuleBase" id="RU363032"/>
    </source>
</evidence>
<gene>
    <name evidence="10" type="ORF">DUT91_11345</name>
</gene>
<organism evidence="10 11">
    <name type="scientific">Phyllobacterium salinisoli</name>
    <dbReference type="NCBI Taxonomy" id="1899321"/>
    <lineage>
        <taxon>Bacteria</taxon>
        <taxon>Pseudomonadati</taxon>
        <taxon>Pseudomonadota</taxon>
        <taxon>Alphaproteobacteria</taxon>
        <taxon>Hyphomicrobiales</taxon>
        <taxon>Phyllobacteriaceae</taxon>
        <taxon>Phyllobacterium</taxon>
    </lineage>
</organism>
<feature type="transmembrane region" description="Helical" evidence="8">
    <location>
        <begin position="66"/>
        <end position="87"/>
    </location>
</feature>
<dbReference type="InterPro" id="IPR000515">
    <property type="entry name" value="MetI-like"/>
</dbReference>
<dbReference type="RefSeq" id="WP_114440497.1">
    <property type="nucleotide sequence ID" value="NZ_QOZG01000004.1"/>
</dbReference>
<evidence type="ECO:0000256" key="3">
    <source>
        <dbReference type="ARBA" id="ARBA00022475"/>
    </source>
</evidence>
<feature type="domain" description="ABC transmembrane type-1" evidence="9">
    <location>
        <begin position="356"/>
        <end position="550"/>
    </location>
</feature>
<comment type="similarity">
    <text evidence="8">Belongs to the binding-protein-dependent transport system permease family.</text>
</comment>
<accession>A0A368K396</accession>
<keyword evidence="11" id="KW-1185">Reference proteome</keyword>
<evidence type="ECO:0000259" key="9">
    <source>
        <dbReference type="PROSITE" id="PS50928"/>
    </source>
</evidence>
<feature type="transmembrane region" description="Helical" evidence="8">
    <location>
        <begin position="530"/>
        <end position="554"/>
    </location>
</feature>
<dbReference type="SUPFAM" id="SSF161098">
    <property type="entry name" value="MetI-like"/>
    <property type="match status" value="2"/>
</dbReference>
<feature type="transmembrane region" description="Helical" evidence="8">
    <location>
        <begin position="422"/>
        <end position="446"/>
    </location>
</feature>
<evidence type="ECO:0000256" key="5">
    <source>
        <dbReference type="ARBA" id="ARBA00022692"/>
    </source>
</evidence>
<dbReference type="CDD" id="cd06261">
    <property type="entry name" value="TM_PBP2"/>
    <property type="match status" value="2"/>
</dbReference>
<evidence type="ECO:0000256" key="4">
    <source>
        <dbReference type="ARBA" id="ARBA00022519"/>
    </source>
</evidence>
<name>A0A368K396_9HYPH</name>
<comment type="caution">
    <text evidence="10">The sequence shown here is derived from an EMBL/GenBank/DDBJ whole genome shotgun (WGS) entry which is preliminary data.</text>
</comment>
<keyword evidence="4" id="KW-0997">Cell inner membrane</keyword>
<proteinExistence type="inferred from homology"/>
<dbReference type="InterPro" id="IPR035906">
    <property type="entry name" value="MetI-like_sf"/>
</dbReference>
<evidence type="ECO:0000313" key="11">
    <source>
        <dbReference type="Proteomes" id="UP000253420"/>
    </source>
</evidence>
<feature type="domain" description="ABC transmembrane type-1" evidence="9">
    <location>
        <begin position="62"/>
        <end position="270"/>
    </location>
</feature>
<feature type="transmembrane region" description="Helical" evidence="8">
    <location>
        <begin position="149"/>
        <end position="169"/>
    </location>
</feature>
<sequence length="566" mass="60296">MSNAKRHQGHDAALIAVVAVVVAALSILPMFRLGMEIIAPQGRFSTSALQSALSSSSTWIATWHSLQVGIGGTLLAVLLGTSVALLVSLTDIRLRSAFVLLFVAPLLIAPQVTALAWLQLFGPASPFLKLIGLAPPLGSRNPLYSTEGIILLLGVQYGPLVFLIVRAGLRKLPRELVEAGLSSGAGKWTVLRTIILPLMTPSIIGATALAFVSCVGNFGIPAFLGIPANYLVLPTLIYQRLAGAGPSVLSEVAVLSMLIGIIAMAGILAQDYTARRRDYRIVSTSMPAAPFALGCRRVAVEATMWLLILVMLVLPLLGLLLTALVPAYGVPLNLKTATSGNFKFILFEHGAASRAFANSIGLSLAAAIFAVVLAVPLGYLITWRERWWTKFLNLSAELPYALPGVVLAIASLLLFLKPVPVIGLQIYNTIWIILYAYLARFLVLALRPTITGLHQIDRALEEAAQVAGAGLMRRLRTIIFPLVAPATLAGGVLIFMTAFSELTVSALLWASGSETIGVVIFSFEQGGDSSYAAAISVLVVAITFILMLTTNIFARYLPSGVLPWRD</sequence>